<dbReference type="EMBL" id="JAULSX010000007">
    <property type="protein sequence ID" value="KAK3487838.1"/>
    <property type="molecule type" value="Genomic_DNA"/>
</dbReference>
<dbReference type="GeneID" id="87875268"/>
<name>A0AAJ0I203_9PEZI</name>
<dbReference type="RefSeq" id="XP_062689965.1">
    <property type="nucleotide sequence ID" value="XM_062837646.1"/>
</dbReference>
<gene>
    <name evidence="2" type="ORF">B0T23DRAFT_386777</name>
</gene>
<organism evidence="2 3">
    <name type="scientific">Neurospora hispaniola</name>
    <dbReference type="NCBI Taxonomy" id="588809"/>
    <lineage>
        <taxon>Eukaryota</taxon>
        <taxon>Fungi</taxon>
        <taxon>Dikarya</taxon>
        <taxon>Ascomycota</taxon>
        <taxon>Pezizomycotina</taxon>
        <taxon>Sordariomycetes</taxon>
        <taxon>Sordariomycetidae</taxon>
        <taxon>Sordariales</taxon>
        <taxon>Sordariaceae</taxon>
        <taxon>Neurospora</taxon>
    </lineage>
</organism>
<accession>A0AAJ0I203</accession>
<sequence length="124" mass="13040">MTTLPLNPPKAQVPLLSSSSSPSLSQSRTKHLTSVPKAAMPPSPTMTLDPSYCHPVFFTPRLRRSPSFTLQKPGPSGASSSHAVSPVVHGYMFQDAQRLQKQGVVSLGNMAIGSAKVAGGSSRL</sequence>
<evidence type="ECO:0000256" key="1">
    <source>
        <dbReference type="SAM" id="MobiDB-lite"/>
    </source>
</evidence>
<keyword evidence="3" id="KW-1185">Reference proteome</keyword>
<feature type="compositionally biased region" description="Low complexity" evidence="1">
    <location>
        <begin position="14"/>
        <end position="27"/>
    </location>
</feature>
<comment type="caution">
    <text evidence="2">The sequence shown here is derived from an EMBL/GenBank/DDBJ whole genome shotgun (WGS) entry which is preliminary data.</text>
</comment>
<proteinExistence type="predicted"/>
<dbReference type="Proteomes" id="UP001285908">
    <property type="component" value="Unassembled WGS sequence"/>
</dbReference>
<protein>
    <submittedName>
        <fullName evidence="2">Uncharacterized protein</fullName>
    </submittedName>
</protein>
<reference evidence="2 3" key="1">
    <citation type="journal article" date="2023" name="Mol. Phylogenet. Evol.">
        <title>Genome-scale phylogeny and comparative genomics of the fungal order Sordariales.</title>
        <authorList>
            <person name="Hensen N."/>
            <person name="Bonometti L."/>
            <person name="Westerberg I."/>
            <person name="Brannstrom I.O."/>
            <person name="Guillou S."/>
            <person name="Cros-Aarteil S."/>
            <person name="Calhoun S."/>
            <person name="Haridas S."/>
            <person name="Kuo A."/>
            <person name="Mondo S."/>
            <person name="Pangilinan J."/>
            <person name="Riley R."/>
            <person name="LaButti K."/>
            <person name="Andreopoulos B."/>
            <person name="Lipzen A."/>
            <person name="Chen C."/>
            <person name="Yan M."/>
            <person name="Daum C."/>
            <person name="Ng V."/>
            <person name="Clum A."/>
            <person name="Steindorff A."/>
            <person name="Ohm R.A."/>
            <person name="Martin F."/>
            <person name="Silar P."/>
            <person name="Natvig D.O."/>
            <person name="Lalanne C."/>
            <person name="Gautier V."/>
            <person name="Ament-Velasquez S.L."/>
            <person name="Kruys A."/>
            <person name="Hutchinson M.I."/>
            <person name="Powell A.J."/>
            <person name="Barry K."/>
            <person name="Miller A.N."/>
            <person name="Grigoriev I.V."/>
            <person name="Debuchy R."/>
            <person name="Gladieux P."/>
            <person name="Hiltunen Thoren M."/>
            <person name="Johannesson H."/>
        </authorList>
    </citation>
    <scope>NUCLEOTIDE SEQUENCE [LARGE SCALE GENOMIC DNA]</scope>
    <source>
        <strain evidence="2 3">FGSC 10403</strain>
    </source>
</reference>
<evidence type="ECO:0000313" key="2">
    <source>
        <dbReference type="EMBL" id="KAK3487838.1"/>
    </source>
</evidence>
<evidence type="ECO:0000313" key="3">
    <source>
        <dbReference type="Proteomes" id="UP001285908"/>
    </source>
</evidence>
<dbReference type="AlphaFoldDB" id="A0AAJ0I203"/>
<feature type="region of interest" description="Disordered" evidence="1">
    <location>
        <begin position="1"/>
        <end position="46"/>
    </location>
</feature>